<evidence type="ECO:0000256" key="12">
    <source>
        <dbReference type="SAM" id="Phobius"/>
    </source>
</evidence>
<comment type="catalytic activity">
    <reaction evidence="11">
        <text>Fe(II)-heme o + 2 A + H2O = Fe(II)-heme a + 2 AH2</text>
        <dbReference type="Rhea" id="RHEA:63388"/>
        <dbReference type="ChEBI" id="CHEBI:13193"/>
        <dbReference type="ChEBI" id="CHEBI:15377"/>
        <dbReference type="ChEBI" id="CHEBI:17499"/>
        <dbReference type="ChEBI" id="CHEBI:60530"/>
        <dbReference type="ChEBI" id="CHEBI:61715"/>
        <dbReference type="EC" id="1.17.99.9"/>
    </reaction>
    <physiologicalReaction direction="left-to-right" evidence="11">
        <dbReference type="Rhea" id="RHEA:63389"/>
    </physiologicalReaction>
</comment>
<dbReference type="Pfam" id="PF02628">
    <property type="entry name" value="COX15-CtaA"/>
    <property type="match status" value="1"/>
</dbReference>
<evidence type="ECO:0000256" key="8">
    <source>
        <dbReference type="ARBA" id="ARBA00023133"/>
    </source>
</evidence>
<evidence type="ECO:0000256" key="11">
    <source>
        <dbReference type="ARBA" id="ARBA00048044"/>
    </source>
</evidence>
<dbReference type="PANTHER" id="PTHR23289:SF2">
    <property type="entry name" value="CYTOCHROME C OXIDASE ASSEMBLY PROTEIN COX15 HOMOLOG"/>
    <property type="match status" value="1"/>
</dbReference>
<protein>
    <submittedName>
        <fullName evidence="14">COX6C domain-containing protein</fullName>
    </submittedName>
</protein>
<dbReference type="Proteomes" id="UP000036681">
    <property type="component" value="Unplaced"/>
</dbReference>
<dbReference type="WBParaSite" id="ALUE_0001615701-mRNA-1">
    <property type="protein sequence ID" value="ALUE_0001615701-mRNA-1"/>
    <property type="gene ID" value="ALUE_0001615701"/>
</dbReference>
<dbReference type="AlphaFoldDB" id="A0A0M3IDP3"/>
<keyword evidence="13" id="KW-1185">Reference proteome</keyword>
<reference evidence="14" key="1">
    <citation type="submission" date="2017-02" db="UniProtKB">
        <authorList>
            <consortium name="WormBaseParasite"/>
        </authorList>
    </citation>
    <scope>IDENTIFICATION</scope>
</reference>
<comment type="subcellular location">
    <subcellularLocation>
        <location evidence="2">Membrane</location>
        <topology evidence="2">Multi-pass membrane protein</topology>
    </subcellularLocation>
</comment>
<keyword evidence="4" id="KW-0479">Metal-binding</keyword>
<keyword evidence="8" id="KW-0350">Heme biosynthesis</keyword>
<evidence type="ECO:0000256" key="4">
    <source>
        <dbReference type="ARBA" id="ARBA00022723"/>
    </source>
</evidence>
<keyword evidence="5 12" id="KW-1133">Transmembrane helix</keyword>
<proteinExistence type="predicted"/>
<organism evidence="13 14">
    <name type="scientific">Ascaris lumbricoides</name>
    <name type="common">Giant roundworm</name>
    <dbReference type="NCBI Taxonomy" id="6252"/>
    <lineage>
        <taxon>Eukaryota</taxon>
        <taxon>Metazoa</taxon>
        <taxon>Ecdysozoa</taxon>
        <taxon>Nematoda</taxon>
        <taxon>Chromadorea</taxon>
        <taxon>Rhabditida</taxon>
        <taxon>Spirurina</taxon>
        <taxon>Ascaridomorpha</taxon>
        <taxon>Ascaridoidea</taxon>
        <taxon>Ascarididae</taxon>
        <taxon>Ascaris</taxon>
    </lineage>
</organism>
<keyword evidence="7" id="KW-0408">Iron</keyword>
<evidence type="ECO:0000256" key="2">
    <source>
        <dbReference type="ARBA" id="ARBA00004141"/>
    </source>
</evidence>
<evidence type="ECO:0000256" key="7">
    <source>
        <dbReference type="ARBA" id="ARBA00023004"/>
    </source>
</evidence>
<evidence type="ECO:0000313" key="13">
    <source>
        <dbReference type="Proteomes" id="UP000036681"/>
    </source>
</evidence>
<dbReference type="GO" id="GO:0005743">
    <property type="term" value="C:mitochondrial inner membrane"/>
    <property type="evidence" value="ECO:0007669"/>
    <property type="project" value="TreeGrafter"/>
</dbReference>
<keyword evidence="6" id="KW-0560">Oxidoreductase</keyword>
<evidence type="ECO:0000256" key="6">
    <source>
        <dbReference type="ARBA" id="ARBA00023002"/>
    </source>
</evidence>
<feature type="transmembrane region" description="Helical" evidence="12">
    <location>
        <begin position="34"/>
        <end position="52"/>
    </location>
</feature>
<keyword evidence="9 12" id="KW-0472">Membrane</keyword>
<evidence type="ECO:0000256" key="10">
    <source>
        <dbReference type="ARBA" id="ARBA00044501"/>
    </source>
</evidence>
<comment type="cofactor">
    <cofactor evidence="1">
        <name>heme b</name>
        <dbReference type="ChEBI" id="CHEBI:60344"/>
    </cofactor>
</comment>
<accession>A0A0M3IDP3</accession>
<dbReference type="InterPro" id="IPR003780">
    <property type="entry name" value="COX15/CtaA_fam"/>
</dbReference>
<dbReference type="GO" id="GO:0120547">
    <property type="term" value="F:heme A synthase activity"/>
    <property type="evidence" value="ECO:0007669"/>
    <property type="project" value="UniProtKB-EC"/>
</dbReference>
<evidence type="ECO:0000256" key="9">
    <source>
        <dbReference type="ARBA" id="ARBA00023136"/>
    </source>
</evidence>
<dbReference type="GO" id="GO:0006784">
    <property type="term" value="P:heme A biosynthetic process"/>
    <property type="evidence" value="ECO:0007669"/>
    <property type="project" value="InterPro"/>
</dbReference>
<comment type="pathway">
    <text evidence="10">Porphyrin-containing compound metabolism; heme A biosynthesis; heme A from heme O: step 1/1.</text>
</comment>
<name>A0A0M3IDP3_ASCLU</name>
<keyword evidence="3 12" id="KW-0812">Transmembrane</keyword>
<dbReference type="InterPro" id="IPR023754">
    <property type="entry name" value="HemeA_Synthase_type2"/>
</dbReference>
<evidence type="ECO:0000256" key="1">
    <source>
        <dbReference type="ARBA" id="ARBA00001970"/>
    </source>
</evidence>
<evidence type="ECO:0000313" key="14">
    <source>
        <dbReference type="WBParaSite" id="ALUE_0001615701-mRNA-1"/>
    </source>
</evidence>
<dbReference type="PANTHER" id="PTHR23289">
    <property type="entry name" value="CYTOCHROME C OXIDASE ASSEMBLY PROTEIN COX15"/>
    <property type="match status" value="1"/>
</dbReference>
<evidence type="ECO:0000256" key="3">
    <source>
        <dbReference type="ARBA" id="ARBA00022692"/>
    </source>
</evidence>
<dbReference type="GO" id="GO:0016653">
    <property type="term" value="F:oxidoreductase activity, acting on NAD(P)H, heme protein as acceptor"/>
    <property type="evidence" value="ECO:0007669"/>
    <property type="project" value="TreeGrafter"/>
</dbReference>
<dbReference type="GO" id="GO:0046872">
    <property type="term" value="F:metal ion binding"/>
    <property type="evidence" value="ECO:0007669"/>
    <property type="project" value="UniProtKB-KW"/>
</dbReference>
<evidence type="ECO:0000256" key="5">
    <source>
        <dbReference type="ARBA" id="ARBA00022989"/>
    </source>
</evidence>
<sequence length="107" mass="12297">MANIFRQKISKRYVILGTQLTEGQTASQRKVTGAWLLGCAAMVYGAVAIGGATRLVDPPLYGHSFYVLTESGLSMVEWDLFRSMKPPLTKRQWEEEFERYKRFPEYK</sequence>